<feature type="transmembrane region" description="Helical" evidence="1">
    <location>
        <begin position="43"/>
        <end position="63"/>
    </location>
</feature>
<keyword evidence="1" id="KW-0812">Transmembrane</keyword>
<feature type="transmembrane region" description="Helical" evidence="1">
    <location>
        <begin position="154"/>
        <end position="179"/>
    </location>
</feature>
<name>A0A1Y2BQZ7_9FUNG</name>
<accession>A0A1Y2BQZ7</accession>
<dbReference type="OrthoDB" id="5751121at2759"/>
<organism evidence="2 3">
    <name type="scientific">Neocallimastix californiae</name>
    <dbReference type="NCBI Taxonomy" id="1754190"/>
    <lineage>
        <taxon>Eukaryota</taxon>
        <taxon>Fungi</taxon>
        <taxon>Fungi incertae sedis</taxon>
        <taxon>Chytridiomycota</taxon>
        <taxon>Chytridiomycota incertae sedis</taxon>
        <taxon>Neocallimastigomycetes</taxon>
        <taxon>Neocallimastigales</taxon>
        <taxon>Neocallimastigaceae</taxon>
        <taxon>Neocallimastix</taxon>
    </lineage>
</organism>
<reference evidence="2 3" key="1">
    <citation type="submission" date="2016-08" db="EMBL/GenBank/DDBJ databases">
        <title>A Parts List for Fungal Cellulosomes Revealed by Comparative Genomics.</title>
        <authorList>
            <consortium name="DOE Joint Genome Institute"/>
            <person name="Haitjema C.H."/>
            <person name="Gilmore S.P."/>
            <person name="Henske J.K."/>
            <person name="Solomon K.V."/>
            <person name="De Groot R."/>
            <person name="Kuo A."/>
            <person name="Mondo S.J."/>
            <person name="Salamov A.A."/>
            <person name="Labutti K."/>
            <person name="Zhao Z."/>
            <person name="Chiniquy J."/>
            <person name="Barry K."/>
            <person name="Brewer H.M."/>
            <person name="Purvine S.O."/>
            <person name="Wright A.T."/>
            <person name="Boxma B."/>
            <person name="Van Alen T."/>
            <person name="Hackstein J.H."/>
            <person name="Baker S.E."/>
            <person name="Grigoriev I.V."/>
            <person name="O'Malley M.A."/>
        </authorList>
    </citation>
    <scope>NUCLEOTIDE SEQUENCE [LARGE SCALE GENOMIC DNA]</scope>
    <source>
        <strain evidence="2 3">G1</strain>
    </source>
</reference>
<protein>
    <submittedName>
        <fullName evidence="2">Uncharacterized protein</fullName>
    </submittedName>
</protein>
<dbReference type="Proteomes" id="UP000193920">
    <property type="component" value="Unassembled WGS sequence"/>
</dbReference>
<dbReference type="InterPro" id="IPR043747">
    <property type="entry name" value="DUF5692"/>
</dbReference>
<dbReference type="EMBL" id="MCOG01000144">
    <property type="protein sequence ID" value="ORY37171.1"/>
    <property type="molecule type" value="Genomic_DNA"/>
</dbReference>
<evidence type="ECO:0000256" key="1">
    <source>
        <dbReference type="SAM" id="Phobius"/>
    </source>
</evidence>
<sequence>MFFQVYGDDAIYQFIGLVIVFLGLVLTNEFARRSKIGGITCFVILPIILTIYFIAIYICAALNQNWALTNNTYVHMNSWFHYAKLYAADLGCVGFMMLKYKWGIGKKEWFKPFPFIIVAINILIAVGSDFESAIKGYINSRDNGSRWWLSSEGVWLYGGWWNILNGLAGIIDIFCMTGWWGIYTSKDKNDMLWPDMTWLFILAYDVWNFEYTYNNLPTHSWYCGIALLLAPTFANHYWNKGGWIQNRANTLALWCMFAQVFPLFQDEGIFSVIPSIYKDGFMNKNEHPKEADPSAQGIIAALSFVINVCVICTIIKRSIIAKHDPYRKEIFVGTKDFDEAMARAEDENIEKEVIKNLEEAITSDPEAIKIESDITDEPKAIKTEE</sequence>
<dbReference type="Pfam" id="PF18948">
    <property type="entry name" value="DUF5692"/>
    <property type="match status" value="1"/>
</dbReference>
<keyword evidence="3" id="KW-1185">Reference proteome</keyword>
<feature type="transmembrane region" description="Helical" evidence="1">
    <location>
        <begin position="83"/>
        <end position="100"/>
    </location>
</feature>
<feature type="transmembrane region" description="Helical" evidence="1">
    <location>
        <begin position="12"/>
        <end position="31"/>
    </location>
</feature>
<gene>
    <name evidence="2" type="ORF">LY90DRAFT_56285</name>
</gene>
<proteinExistence type="predicted"/>
<dbReference type="AlphaFoldDB" id="A0A1Y2BQZ7"/>
<keyword evidence="1" id="KW-0472">Membrane</keyword>
<evidence type="ECO:0000313" key="2">
    <source>
        <dbReference type="EMBL" id="ORY37171.1"/>
    </source>
</evidence>
<comment type="caution">
    <text evidence="2">The sequence shown here is derived from an EMBL/GenBank/DDBJ whole genome shotgun (WGS) entry which is preliminary data.</text>
</comment>
<keyword evidence="1" id="KW-1133">Transmembrane helix</keyword>
<feature type="transmembrane region" description="Helical" evidence="1">
    <location>
        <begin position="297"/>
        <end position="315"/>
    </location>
</feature>
<evidence type="ECO:0000313" key="3">
    <source>
        <dbReference type="Proteomes" id="UP000193920"/>
    </source>
</evidence>
<feature type="transmembrane region" description="Helical" evidence="1">
    <location>
        <begin position="219"/>
        <end position="239"/>
    </location>
</feature>
<feature type="transmembrane region" description="Helical" evidence="1">
    <location>
        <begin position="251"/>
        <end position="277"/>
    </location>
</feature>